<sequence length="263" mass="30170">MASFAQKIVQDTQKVNEQKTIMANPLSVITPGNDCSKKIFNFYLDTCFVKLSTINQLIKYIDYVKLKDISIRYNSRKWFSICVICEINENDFLVSDLHHSAFKLTCKHKLPYKVFDVLIISCAFVNYNIIRITDPKQIKRLGHCDKIIKCGRCDPTNKKCSQYIDSRDGTNCDYHTTQSFMEAGQDRQLLKQTTLPYANELPDSMIPNEDEDLKYVSRDDSAAIKAYLESHKYGRSAKLVHAIQLQNSPVIGKGFKSGDEIRL</sequence>
<accession>A2DFF4</accession>
<dbReference type="EMBL" id="DS113194">
    <property type="protein sequence ID" value="EAY20882.1"/>
    <property type="molecule type" value="Genomic_DNA"/>
</dbReference>
<dbReference type="AlphaFoldDB" id="A2DFF4"/>
<organism evidence="1 2">
    <name type="scientific">Trichomonas vaginalis (strain ATCC PRA-98 / G3)</name>
    <dbReference type="NCBI Taxonomy" id="412133"/>
    <lineage>
        <taxon>Eukaryota</taxon>
        <taxon>Metamonada</taxon>
        <taxon>Parabasalia</taxon>
        <taxon>Trichomonadida</taxon>
        <taxon>Trichomonadidae</taxon>
        <taxon>Trichomonas</taxon>
    </lineage>
</organism>
<protein>
    <recommendedName>
        <fullName evidence="3">Zinc finger Mcm10/DnaG-type domain-containing protein</fullName>
    </recommendedName>
</protein>
<evidence type="ECO:0008006" key="3">
    <source>
        <dbReference type="Google" id="ProtNLM"/>
    </source>
</evidence>
<dbReference type="VEuPathDB" id="TrichDB:TVAGG3_0565050"/>
<dbReference type="KEGG" id="tva:5466427"/>
<evidence type="ECO:0000313" key="1">
    <source>
        <dbReference type="EMBL" id="EAY20882.1"/>
    </source>
</evidence>
<name>A2DFF4_TRIV3</name>
<reference evidence="1" key="1">
    <citation type="submission" date="2006-10" db="EMBL/GenBank/DDBJ databases">
        <authorList>
            <person name="Amadeo P."/>
            <person name="Zhao Q."/>
            <person name="Wortman J."/>
            <person name="Fraser-Liggett C."/>
            <person name="Carlton J."/>
        </authorList>
    </citation>
    <scope>NUCLEOTIDE SEQUENCE</scope>
    <source>
        <strain evidence="1">G3</strain>
    </source>
</reference>
<dbReference type="InParanoid" id="A2DFF4"/>
<dbReference type="Proteomes" id="UP000001542">
    <property type="component" value="Unassembled WGS sequence"/>
</dbReference>
<dbReference type="RefSeq" id="XP_001581868.1">
    <property type="nucleotide sequence ID" value="XM_001581818.1"/>
</dbReference>
<gene>
    <name evidence="1" type="ORF">TVAG_437060</name>
</gene>
<evidence type="ECO:0000313" key="2">
    <source>
        <dbReference type="Proteomes" id="UP000001542"/>
    </source>
</evidence>
<dbReference type="VEuPathDB" id="TrichDB:TVAG_437060"/>
<proteinExistence type="predicted"/>
<reference evidence="1" key="2">
    <citation type="journal article" date="2007" name="Science">
        <title>Draft genome sequence of the sexually transmitted pathogen Trichomonas vaginalis.</title>
        <authorList>
            <person name="Carlton J.M."/>
            <person name="Hirt R.P."/>
            <person name="Silva J.C."/>
            <person name="Delcher A.L."/>
            <person name="Schatz M."/>
            <person name="Zhao Q."/>
            <person name="Wortman J.R."/>
            <person name="Bidwell S.L."/>
            <person name="Alsmark U.C.M."/>
            <person name="Besteiro S."/>
            <person name="Sicheritz-Ponten T."/>
            <person name="Noel C.J."/>
            <person name="Dacks J.B."/>
            <person name="Foster P.G."/>
            <person name="Simillion C."/>
            <person name="Van de Peer Y."/>
            <person name="Miranda-Saavedra D."/>
            <person name="Barton G.J."/>
            <person name="Westrop G.D."/>
            <person name="Mueller S."/>
            <person name="Dessi D."/>
            <person name="Fiori P.L."/>
            <person name="Ren Q."/>
            <person name="Paulsen I."/>
            <person name="Zhang H."/>
            <person name="Bastida-Corcuera F.D."/>
            <person name="Simoes-Barbosa A."/>
            <person name="Brown M.T."/>
            <person name="Hayes R.D."/>
            <person name="Mukherjee M."/>
            <person name="Okumura C.Y."/>
            <person name="Schneider R."/>
            <person name="Smith A.J."/>
            <person name="Vanacova S."/>
            <person name="Villalvazo M."/>
            <person name="Haas B.J."/>
            <person name="Pertea M."/>
            <person name="Feldblyum T.V."/>
            <person name="Utterback T.R."/>
            <person name="Shu C.L."/>
            <person name="Osoegawa K."/>
            <person name="de Jong P.J."/>
            <person name="Hrdy I."/>
            <person name="Horvathova L."/>
            <person name="Zubacova Z."/>
            <person name="Dolezal P."/>
            <person name="Malik S.B."/>
            <person name="Logsdon J.M. Jr."/>
            <person name="Henze K."/>
            <person name="Gupta A."/>
            <person name="Wang C.C."/>
            <person name="Dunne R.L."/>
            <person name="Upcroft J.A."/>
            <person name="Upcroft P."/>
            <person name="White O."/>
            <person name="Salzberg S.L."/>
            <person name="Tang P."/>
            <person name="Chiu C.-H."/>
            <person name="Lee Y.-S."/>
            <person name="Embley T.M."/>
            <person name="Coombs G.H."/>
            <person name="Mottram J.C."/>
            <person name="Tachezy J."/>
            <person name="Fraser-Liggett C.M."/>
            <person name="Johnson P.J."/>
        </authorList>
    </citation>
    <scope>NUCLEOTIDE SEQUENCE [LARGE SCALE GENOMIC DNA]</scope>
    <source>
        <strain evidence="1">G3</strain>
    </source>
</reference>
<keyword evidence="2" id="KW-1185">Reference proteome</keyword>